<protein>
    <submittedName>
        <fullName evidence="1">Uncharacterized protein</fullName>
    </submittedName>
</protein>
<reference evidence="1" key="1">
    <citation type="submission" date="2018-11" db="EMBL/GenBank/DDBJ databases">
        <authorList>
            <consortium name="Pathogen Informatics"/>
        </authorList>
    </citation>
    <scope>NUCLEOTIDE SEQUENCE</scope>
</reference>
<dbReference type="AlphaFoldDB" id="A0A3S5CRJ9"/>
<keyword evidence="2" id="KW-1185">Reference proteome</keyword>
<comment type="caution">
    <text evidence="1">The sequence shown here is derived from an EMBL/GenBank/DDBJ whole genome shotgun (WGS) entry which is preliminary data.</text>
</comment>
<evidence type="ECO:0000313" key="1">
    <source>
        <dbReference type="EMBL" id="VEL42369.1"/>
    </source>
</evidence>
<gene>
    <name evidence="1" type="ORF">PXEA_LOCUS35809</name>
</gene>
<proteinExistence type="predicted"/>
<dbReference type="EMBL" id="CAAALY010274075">
    <property type="protein sequence ID" value="VEL42369.1"/>
    <property type="molecule type" value="Genomic_DNA"/>
</dbReference>
<accession>A0A3S5CRJ9</accession>
<dbReference type="Proteomes" id="UP000784294">
    <property type="component" value="Unassembled WGS sequence"/>
</dbReference>
<organism evidence="1 2">
    <name type="scientific">Protopolystoma xenopodis</name>
    <dbReference type="NCBI Taxonomy" id="117903"/>
    <lineage>
        <taxon>Eukaryota</taxon>
        <taxon>Metazoa</taxon>
        <taxon>Spiralia</taxon>
        <taxon>Lophotrochozoa</taxon>
        <taxon>Platyhelminthes</taxon>
        <taxon>Monogenea</taxon>
        <taxon>Polyopisthocotylea</taxon>
        <taxon>Polystomatidea</taxon>
        <taxon>Polystomatidae</taxon>
        <taxon>Protopolystoma</taxon>
    </lineage>
</organism>
<sequence>MVMSGPSRQAFHAVPRILFPSSIGLKKIKPHNITEESASNASEFNETEYAHLSDLKYTSNVCEKDFKLKFAQSGSKSCSQILSVGADHLSPQAKELFAYIDSIPGLVRDVLSFKREEIDDRSREGKISHKQDMTEEQQIFQSGDEMELIGGCDGSELNHVSRERLHSGEKELFIPDLDADDSYTSDLREDNISSRRQSVERALIDYLLNTRININVRQVYNLA</sequence>
<evidence type="ECO:0000313" key="2">
    <source>
        <dbReference type="Proteomes" id="UP000784294"/>
    </source>
</evidence>
<name>A0A3S5CRJ9_9PLAT</name>